<gene>
    <name evidence="2" type="ORF">LMG29542_07903</name>
</gene>
<keyword evidence="3" id="KW-1185">Reference proteome</keyword>
<name>A0A6J5FBB4_9BURK</name>
<feature type="region of interest" description="Disordered" evidence="1">
    <location>
        <begin position="114"/>
        <end position="171"/>
    </location>
</feature>
<sequence length="197" mass="22450">MGAEGLGEHFAGTTACLSALNAARRHEELLALVNGARLNWWEYRQYGVDALIALKHCVTRKRRGGLNARTSAIARKYEVILLSSSMMDEAYRRYAIEANQAATHLATFRAIAKKYPDRESRQHPPRSRRQQSRRGREMVRRRERRRPARSGGVACDARPHRPANPDAGRTRFRATQARIRDGLWHGSVALDGRRLRV</sequence>
<accession>A0A6J5FBB4</accession>
<reference evidence="2 3" key="1">
    <citation type="submission" date="2020-04" db="EMBL/GenBank/DDBJ databases">
        <authorList>
            <person name="De Canck E."/>
        </authorList>
    </citation>
    <scope>NUCLEOTIDE SEQUENCE [LARGE SCALE GENOMIC DNA]</scope>
    <source>
        <strain evidence="2 3">LMG 29542</strain>
    </source>
</reference>
<evidence type="ECO:0000256" key="1">
    <source>
        <dbReference type="SAM" id="MobiDB-lite"/>
    </source>
</evidence>
<dbReference type="AlphaFoldDB" id="A0A6J5FBB4"/>
<feature type="compositionally biased region" description="Basic residues" evidence="1">
    <location>
        <begin position="123"/>
        <end position="133"/>
    </location>
</feature>
<dbReference type="Proteomes" id="UP000494363">
    <property type="component" value="Unassembled WGS sequence"/>
</dbReference>
<evidence type="ECO:0000313" key="3">
    <source>
        <dbReference type="Proteomes" id="UP000494363"/>
    </source>
</evidence>
<evidence type="ECO:0000313" key="2">
    <source>
        <dbReference type="EMBL" id="CAB3774526.1"/>
    </source>
</evidence>
<protein>
    <submittedName>
        <fullName evidence="2">Uncharacterized protein</fullName>
    </submittedName>
</protein>
<dbReference type="EMBL" id="CADIKH010000129">
    <property type="protein sequence ID" value="CAB3774526.1"/>
    <property type="molecule type" value="Genomic_DNA"/>
</dbReference>
<organism evidence="2 3">
    <name type="scientific">Paraburkholderia humisilvae</name>
    <dbReference type="NCBI Taxonomy" id="627669"/>
    <lineage>
        <taxon>Bacteria</taxon>
        <taxon>Pseudomonadati</taxon>
        <taxon>Pseudomonadota</taxon>
        <taxon>Betaproteobacteria</taxon>
        <taxon>Burkholderiales</taxon>
        <taxon>Burkholderiaceae</taxon>
        <taxon>Paraburkholderia</taxon>
    </lineage>
</organism>
<proteinExistence type="predicted"/>